<dbReference type="EMBL" id="JH992968">
    <property type="protein sequence ID" value="EKX54244.1"/>
    <property type="molecule type" value="Genomic_DNA"/>
</dbReference>
<name>L1K110_GUITC</name>
<reference evidence="1 3" key="1">
    <citation type="journal article" date="2012" name="Nature">
        <title>Algal genomes reveal evolutionary mosaicism and the fate of nucleomorphs.</title>
        <authorList>
            <consortium name="DOE Joint Genome Institute"/>
            <person name="Curtis B.A."/>
            <person name="Tanifuji G."/>
            <person name="Burki F."/>
            <person name="Gruber A."/>
            <person name="Irimia M."/>
            <person name="Maruyama S."/>
            <person name="Arias M.C."/>
            <person name="Ball S.G."/>
            <person name="Gile G.H."/>
            <person name="Hirakawa Y."/>
            <person name="Hopkins J.F."/>
            <person name="Kuo A."/>
            <person name="Rensing S.A."/>
            <person name="Schmutz J."/>
            <person name="Symeonidi A."/>
            <person name="Elias M."/>
            <person name="Eveleigh R.J."/>
            <person name="Herman E.K."/>
            <person name="Klute M.J."/>
            <person name="Nakayama T."/>
            <person name="Obornik M."/>
            <person name="Reyes-Prieto A."/>
            <person name="Armbrust E.V."/>
            <person name="Aves S.J."/>
            <person name="Beiko R.G."/>
            <person name="Coutinho P."/>
            <person name="Dacks J.B."/>
            <person name="Durnford D.G."/>
            <person name="Fast N.M."/>
            <person name="Green B.R."/>
            <person name="Grisdale C.J."/>
            <person name="Hempel F."/>
            <person name="Henrissat B."/>
            <person name="Hoppner M.P."/>
            <person name="Ishida K."/>
            <person name="Kim E."/>
            <person name="Koreny L."/>
            <person name="Kroth P.G."/>
            <person name="Liu Y."/>
            <person name="Malik S.B."/>
            <person name="Maier U.G."/>
            <person name="McRose D."/>
            <person name="Mock T."/>
            <person name="Neilson J.A."/>
            <person name="Onodera N.T."/>
            <person name="Poole A.M."/>
            <person name="Pritham E.J."/>
            <person name="Richards T.A."/>
            <person name="Rocap G."/>
            <person name="Roy S.W."/>
            <person name="Sarai C."/>
            <person name="Schaack S."/>
            <person name="Shirato S."/>
            <person name="Slamovits C.H."/>
            <person name="Spencer D.F."/>
            <person name="Suzuki S."/>
            <person name="Worden A.Z."/>
            <person name="Zauner S."/>
            <person name="Barry K."/>
            <person name="Bell C."/>
            <person name="Bharti A.K."/>
            <person name="Crow J.A."/>
            <person name="Grimwood J."/>
            <person name="Kramer R."/>
            <person name="Lindquist E."/>
            <person name="Lucas S."/>
            <person name="Salamov A."/>
            <person name="McFadden G.I."/>
            <person name="Lane C.E."/>
            <person name="Keeling P.J."/>
            <person name="Gray M.W."/>
            <person name="Grigoriev I.V."/>
            <person name="Archibald J.M."/>
        </authorList>
    </citation>
    <scope>NUCLEOTIDE SEQUENCE</scope>
    <source>
        <strain evidence="1 3">CCMP2712</strain>
    </source>
</reference>
<dbReference type="SUPFAM" id="SSF52047">
    <property type="entry name" value="RNI-like"/>
    <property type="match status" value="1"/>
</dbReference>
<dbReference type="STRING" id="905079.L1K110"/>
<dbReference type="PaxDb" id="55529-EKX54244"/>
<dbReference type="InterPro" id="IPR032675">
    <property type="entry name" value="LRR_dom_sf"/>
</dbReference>
<dbReference type="PANTHER" id="PTHR13318:SF247">
    <property type="entry name" value="GH16156P"/>
    <property type="match status" value="1"/>
</dbReference>
<accession>L1K110</accession>
<evidence type="ECO:0000313" key="2">
    <source>
        <dbReference type="EnsemblProtists" id="EKX54244"/>
    </source>
</evidence>
<dbReference type="GeneID" id="17310705"/>
<dbReference type="RefSeq" id="XP_005841224.1">
    <property type="nucleotide sequence ID" value="XM_005841167.1"/>
</dbReference>
<proteinExistence type="predicted"/>
<dbReference type="GO" id="GO:0031146">
    <property type="term" value="P:SCF-dependent proteasomal ubiquitin-dependent protein catabolic process"/>
    <property type="evidence" value="ECO:0007669"/>
    <property type="project" value="TreeGrafter"/>
</dbReference>
<gene>
    <name evidence="1" type="ORF">GUITHDRAFT_100490</name>
</gene>
<dbReference type="Pfam" id="PF00560">
    <property type="entry name" value="LRR_1"/>
    <property type="match status" value="1"/>
</dbReference>
<dbReference type="Proteomes" id="UP000011087">
    <property type="component" value="Unassembled WGS sequence"/>
</dbReference>
<dbReference type="EnsemblProtists" id="EKX54244">
    <property type="protein sequence ID" value="EKX54244"/>
    <property type="gene ID" value="GUITHDRAFT_100490"/>
</dbReference>
<dbReference type="AlphaFoldDB" id="L1K110"/>
<dbReference type="KEGG" id="gtt:GUITHDRAFT_100490"/>
<dbReference type="SMART" id="SM00367">
    <property type="entry name" value="LRR_CC"/>
    <property type="match status" value="4"/>
</dbReference>
<sequence>MSYRPHKRKRATRLDGKCVEVVGDNLQQAFHPERLPASISYTSRWSIVIPHPPDSFDQHKDQFLSEYCRRKELTNVRIVGTESANDSNQMNDAPPSTRVGSVVPNLESIDLKQCSGNEILGTGGFEALCEGCRQLRKVNLAGIMTLRDEQLACMHKLGSSLRSVDLGGSVCLSSSALATFLMRAGKNLQELDLSGCQVILSLIENCKSLTSLSLGYCEATHHAMAMLFRNLKKVTVLRLVRSFPSAEMEGKDVAYKRSRAMILLIARHMGENLLHLDITGCKEVKPDEVVYLLQHCPNLQYLNLKYCTSLPPEFLEQTVPAILPGLKTLERDRPRVDSVTLTKD</sequence>
<keyword evidence="3" id="KW-1185">Reference proteome</keyword>
<dbReference type="HOGENOM" id="CLU_807635_0_0_1"/>
<dbReference type="InterPro" id="IPR006553">
    <property type="entry name" value="Leu-rich_rpt_Cys-con_subtyp"/>
</dbReference>
<organism evidence="1">
    <name type="scientific">Guillardia theta (strain CCMP2712)</name>
    <name type="common">Cryptophyte</name>
    <dbReference type="NCBI Taxonomy" id="905079"/>
    <lineage>
        <taxon>Eukaryota</taxon>
        <taxon>Cryptophyceae</taxon>
        <taxon>Pyrenomonadales</taxon>
        <taxon>Geminigeraceae</taxon>
        <taxon>Guillardia</taxon>
    </lineage>
</organism>
<dbReference type="GO" id="GO:0019005">
    <property type="term" value="C:SCF ubiquitin ligase complex"/>
    <property type="evidence" value="ECO:0007669"/>
    <property type="project" value="TreeGrafter"/>
</dbReference>
<dbReference type="PANTHER" id="PTHR13318">
    <property type="entry name" value="PARTNER OF PAIRED, ISOFORM B-RELATED"/>
    <property type="match status" value="1"/>
</dbReference>
<dbReference type="Gene3D" id="3.80.10.10">
    <property type="entry name" value="Ribonuclease Inhibitor"/>
    <property type="match status" value="2"/>
</dbReference>
<reference evidence="2" key="3">
    <citation type="submission" date="2015-06" db="UniProtKB">
        <authorList>
            <consortium name="EnsemblProtists"/>
        </authorList>
    </citation>
    <scope>IDENTIFICATION</scope>
</reference>
<dbReference type="OMA" id="FHASMTR"/>
<protein>
    <submittedName>
        <fullName evidence="1 2">Uncharacterized protein</fullName>
    </submittedName>
</protein>
<dbReference type="OrthoDB" id="27842at2759"/>
<evidence type="ECO:0000313" key="1">
    <source>
        <dbReference type="EMBL" id="EKX54244.1"/>
    </source>
</evidence>
<dbReference type="InterPro" id="IPR001611">
    <property type="entry name" value="Leu-rich_rpt"/>
</dbReference>
<reference evidence="3" key="2">
    <citation type="submission" date="2012-11" db="EMBL/GenBank/DDBJ databases">
        <authorList>
            <person name="Kuo A."/>
            <person name="Curtis B.A."/>
            <person name="Tanifuji G."/>
            <person name="Burki F."/>
            <person name="Gruber A."/>
            <person name="Irimia M."/>
            <person name="Maruyama S."/>
            <person name="Arias M.C."/>
            <person name="Ball S.G."/>
            <person name="Gile G.H."/>
            <person name="Hirakawa Y."/>
            <person name="Hopkins J.F."/>
            <person name="Rensing S.A."/>
            <person name="Schmutz J."/>
            <person name="Symeonidi A."/>
            <person name="Elias M."/>
            <person name="Eveleigh R.J."/>
            <person name="Herman E.K."/>
            <person name="Klute M.J."/>
            <person name="Nakayama T."/>
            <person name="Obornik M."/>
            <person name="Reyes-Prieto A."/>
            <person name="Armbrust E.V."/>
            <person name="Aves S.J."/>
            <person name="Beiko R.G."/>
            <person name="Coutinho P."/>
            <person name="Dacks J.B."/>
            <person name="Durnford D.G."/>
            <person name="Fast N.M."/>
            <person name="Green B.R."/>
            <person name="Grisdale C."/>
            <person name="Hempe F."/>
            <person name="Henrissat B."/>
            <person name="Hoppner M.P."/>
            <person name="Ishida K.-I."/>
            <person name="Kim E."/>
            <person name="Koreny L."/>
            <person name="Kroth P.G."/>
            <person name="Liu Y."/>
            <person name="Malik S.-B."/>
            <person name="Maier U.G."/>
            <person name="McRose D."/>
            <person name="Mock T."/>
            <person name="Neilson J.A."/>
            <person name="Onodera N.T."/>
            <person name="Poole A.M."/>
            <person name="Pritham E.J."/>
            <person name="Richards T.A."/>
            <person name="Rocap G."/>
            <person name="Roy S.W."/>
            <person name="Sarai C."/>
            <person name="Schaack S."/>
            <person name="Shirato S."/>
            <person name="Slamovits C.H."/>
            <person name="Spencer D.F."/>
            <person name="Suzuki S."/>
            <person name="Worden A.Z."/>
            <person name="Zauner S."/>
            <person name="Barry K."/>
            <person name="Bell C."/>
            <person name="Bharti A.K."/>
            <person name="Crow J.A."/>
            <person name="Grimwood J."/>
            <person name="Kramer R."/>
            <person name="Lindquist E."/>
            <person name="Lucas S."/>
            <person name="Salamov A."/>
            <person name="McFadden G.I."/>
            <person name="Lane C.E."/>
            <person name="Keeling P.J."/>
            <person name="Gray M.W."/>
            <person name="Grigoriev I.V."/>
            <person name="Archibald J.M."/>
        </authorList>
    </citation>
    <scope>NUCLEOTIDE SEQUENCE</scope>
    <source>
        <strain evidence="3">CCMP2712</strain>
    </source>
</reference>
<evidence type="ECO:0000313" key="3">
    <source>
        <dbReference type="Proteomes" id="UP000011087"/>
    </source>
</evidence>